<sequence length="210" mass="24956">MQINRKFIFNKNCSKIRNLEQHNGGNHFQFDFSSIKLIDQTFLYVQSGVILSSFFDYCFLLFKEYKNQKNIDLEQSECERQDTLELGQMVLGRRFYPSHIFMFKAALKYIHSIFQFFQVEDSNVKKGFRFLQFSNQISILILISTWQVLVSNFVIINAQINLIILLSIRTISKIFQAIYQLGVKLLQQWDYCIFAFLLCIQSLPYLYQIN</sequence>
<keyword evidence="1" id="KW-0812">Transmembrane</keyword>
<keyword evidence="1" id="KW-0472">Membrane</keyword>
<dbReference type="Proteomes" id="UP000683925">
    <property type="component" value="Unassembled WGS sequence"/>
</dbReference>
<dbReference type="AlphaFoldDB" id="A0A8S1YJ31"/>
<evidence type="ECO:0000313" key="3">
    <source>
        <dbReference type="Proteomes" id="UP000683925"/>
    </source>
</evidence>
<keyword evidence="3" id="KW-1185">Reference proteome</keyword>
<keyword evidence="1" id="KW-1133">Transmembrane helix</keyword>
<feature type="transmembrane region" description="Helical" evidence="1">
    <location>
        <begin position="189"/>
        <end position="207"/>
    </location>
</feature>
<proteinExistence type="predicted"/>
<evidence type="ECO:0008006" key="4">
    <source>
        <dbReference type="Google" id="ProtNLM"/>
    </source>
</evidence>
<protein>
    <recommendedName>
        <fullName evidence="4">Transmembrane protein</fullName>
    </recommendedName>
</protein>
<evidence type="ECO:0000256" key="1">
    <source>
        <dbReference type="SAM" id="Phobius"/>
    </source>
</evidence>
<evidence type="ECO:0000313" key="2">
    <source>
        <dbReference type="EMBL" id="CAD8213889.1"/>
    </source>
</evidence>
<organism evidence="2 3">
    <name type="scientific">Paramecium octaurelia</name>
    <dbReference type="NCBI Taxonomy" id="43137"/>
    <lineage>
        <taxon>Eukaryota</taxon>
        <taxon>Sar</taxon>
        <taxon>Alveolata</taxon>
        <taxon>Ciliophora</taxon>
        <taxon>Intramacronucleata</taxon>
        <taxon>Oligohymenophorea</taxon>
        <taxon>Peniculida</taxon>
        <taxon>Parameciidae</taxon>
        <taxon>Paramecium</taxon>
    </lineage>
</organism>
<reference evidence="2" key="1">
    <citation type="submission" date="2021-01" db="EMBL/GenBank/DDBJ databases">
        <authorList>
            <consortium name="Genoscope - CEA"/>
            <person name="William W."/>
        </authorList>
    </citation>
    <scope>NUCLEOTIDE SEQUENCE</scope>
</reference>
<gene>
    <name evidence="2" type="ORF">POCTA_138.1.T1650008</name>
</gene>
<accession>A0A8S1YJ31</accession>
<dbReference type="EMBL" id="CAJJDP010000168">
    <property type="protein sequence ID" value="CAD8213889.1"/>
    <property type="molecule type" value="Genomic_DNA"/>
</dbReference>
<name>A0A8S1YJ31_PAROT</name>
<feature type="transmembrane region" description="Helical" evidence="1">
    <location>
        <begin position="137"/>
        <end position="168"/>
    </location>
</feature>
<comment type="caution">
    <text evidence="2">The sequence shown here is derived from an EMBL/GenBank/DDBJ whole genome shotgun (WGS) entry which is preliminary data.</text>
</comment>